<dbReference type="Pfam" id="PF00620">
    <property type="entry name" value="RhoGAP"/>
    <property type="match status" value="1"/>
</dbReference>
<dbReference type="PANTHER" id="PTHR15670">
    <property type="entry name" value="RHO GTPASE ACTIVATING PROTEIN 11A"/>
    <property type="match status" value="1"/>
</dbReference>
<feature type="domain" description="Rho-GAP" evidence="2">
    <location>
        <begin position="50"/>
        <end position="240"/>
    </location>
</feature>
<feature type="compositionally biased region" description="Polar residues" evidence="1">
    <location>
        <begin position="370"/>
        <end position="383"/>
    </location>
</feature>
<comment type="caution">
    <text evidence="3">The sequence shown here is derived from an EMBL/GenBank/DDBJ whole genome shotgun (WGS) entry which is preliminary data.</text>
</comment>
<evidence type="ECO:0000256" key="1">
    <source>
        <dbReference type="SAM" id="MobiDB-lite"/>
    </source>
</evidence>
<feature type="region of interest" description="Disordered" evidence="1">
    <location>
        <begin position="581"/>
        <end position="613"/>
    </location>
</feature>
<name>A0AAW1AX18_CROAD</name>
<evidence type="ECO:0000313" key="3">
    <source>
        <dbReference type="EMBL" id="KAK9394334.1"/>
    </source>
</evidence>
<protein>
    <submittedName>
        <fullName evidence="3">Rho GTPase-activating protein 11A-like</fullName>
    </submittedName>
</protein>
<feature type="region of interest" description="Disordered" evidence="1">
    <location>
        <begin position="764"/>
        <end position="803"/>
    </location>
</feature>
<feature type="compositionally biased region" description="Polar residues" evidence="1">
    <location>
        <begin position="420"/>
        <end position="435"/>
    </location>
</feature>
<dbReference type="AlphaFoldDB" id="A0AAW1AX18"/>
<evidence type="ECO:0000313" key="4">
    <source>
        <dbReference type="Proteomes" id="UP001474421"/>
    </source>
</evidence>
<dbReference type="InterPro" id="IPR008936">
    <property type="entry name" value="Rho_GTPase_activation_prot"/>
</dbReference>
<dbReference type="PROSITE" id="PS50238">
    <property type="entry name" value="RHOGAP"/>
    <property type="match status" value="1"/>
</dbReference>
<dbReference type="Proteomes" id="UP001474421">
    <property type="component" value="Unassembled WGS sequence"/>
</dbReference>
<gene>
    <name evidence="3" type="ORF">NXF25_014862</name>
</gene>
<dbReference type="SMART" id="SM00324">
    <property type="entry name" value="RhoGAP"/>
    <property type="match status" value="1"/>
</dbReference>
<dbReference type="GO" id="GO:0005096">
    <property type="term" value="F:GTPase activator activity"/>
    <property type="evidence" value="ECO:0007669"/>
    <property type="project" value="TreeGrafter"/>
</dbReference>
<feature type="region of interest" description="Disordered" evidence="1">
    <location>
        <begin position="258"/>
        <end position="283"/>
    </location>
</feature>
<dbReference type="InterPro" id="IPR000198">
    <property type="entry name" value="RhoGAP_dom"/>
</dbReference>
<feature type="compositionally biased region" description="Polar residues" evidence="1">
    <location>
        <begin position="402"/>
        <end position="412"/>
    </location>
</feature>
<proteinExistence type="predicted"/>
<organism evidence="3 4">
    <name type="scientific">Crotalus adamanteus</name>
    <name type="common">Eastern diamondback rattlesnake</name>
    <dbReference type="NCBI Taxonomy" id="8729"/>
    <lineage>
        <taxon>Eukaryota</taxon>
        <taxon>Metazoa</taxon>
        <taxon>Chordata</taxon>
        <taxon>Craniata</taxon>
        <taxon>Vertebrata</taxon>
        <taxon>Euteleostomi</taxon>
        <taxon>Lepidosauria</taxon>
        <taxon>Squamata</taxon>
        <taxon>Bifurcata</taxon>
        <taxon>Unidentata</taxon>
        <taxon>Episquamata</taxon>
        <taxon>Toxicofera</taxon>
        <taxon>Serpentes</taxon>
        <taxon>Colubroidea</taxon>
        <taxon>Viperidae</taxon>
        <taxon>Crotalinae</taxon>
        <taxon>Crotalus</taxon>
    </lineage>
</organism>
<dbReference type="EMBL" id="JAOTOJ010000011">
    <property type="protein sequence ID" value="KAK9394334.1"/>
    <property type="molecule type" value="Genomic_DNA"/>
</dbReference>
<dbReference type="PANTHER" id="PTHR15670:SF4">
    <property type="entry name" value="RHO GTPASE-ACTIVATING PROTEIN 11A"/>
    <property type="match status" value="1"/>
</dbReference>
<accession>A0AAW1AX18</accession>
<dbReference type="GO" id="GO:0007165">
    <property type="term" value="P:signal transduction"/>
    <property type="evidence" value="ECO:0007669"/>
    <property type="project" value="InterPro"/>
</dbReference>
<feature type="compositionally biased region" description="Polar residues" evidence="1">
    <location>
        <begin position="691"/>
        <end position="702"/>
    </location>
</feature>
<dbReference type="InterPro" id="IPR042869">
    <property type="entry name" value="ARHGAP11A/B"/>
</dbReference>
<feature type="region of interest" description="Disordered" evidence="1">
    <location>
        <begin position="684"/>
        <end position="740"/>
    </location>
</feature>
<keyword evidence="4" id="KW-1185">Reference proteome</keyword>
<dbReference type="Gene3D" id="1.10.555.10">
    <property type="entry name" value="Rho GTPase activation protein"/>
    <property type="match status" value="1"/>
</dbReference>
<dbReference type="SUPFAM" id="SSF48350">
    <property type="entry name" value="GTPase activation domain, GAP"/>
    <property type="match status" value="1"/>
</dbReference>
<reference evidence="3 4" key="1">
    <citation type="journal article" date="2024" name="Proc. Natl. Acad. Sci. U.S.A.">
        <title>The genetic regulatory architecture and epigenomic basis for age-related changes in rattlesnake venom.</title>
        <authorList>
            <person name="Hogan M.P."/>
            <person name="Holding M.L."/>
            <person name="Nystrom G.S."/>
            <person name="Colston T.J."/>
            <person name="Bartlett D.A."/>
            <person name="Mason A.J."/>
            <person name="Ellsworth S.A."/>
            <person name="Rautsaw R.M."/>
            <person name="Lawrence K.C."/>
            <person name="Strickland J.L."/>
            <person name="He B."/>
            <person name="Fraser P."/>
            <person name="Margres M.J."/>
            <person name="Gilbert D.M."/>
            <person name="Gibbs H.L."/>
            <person name="Parkinson C.L."/>
            <person name="Rokyta D.R."/>
        </authorList>
    </citation>
    <scope>NUCLEOTIDE SEQUENCE [LARGE SCALE GENOMIC DNA]</scope>
    <source>
        <strain evidence="3">DRR0105</strain>
    </source>
</reference>
<feature type="compositionally biased region" description="Basic residues" evidence="1">
    <location>
        <begin position="385"/>
        <end position="400"/>
    </location>
</feature>
<feature type="region of interest" description="Disordered" evidence="1">
    <location>
        <begin position="349"/>
        <end position="454"/>
    </location>
</feature>
<sequence>MSGAENKASELSQAIISYLARSGICVCPCRTSPRQKAPGGRFPALGLFGIPLHLLRPSQHVEGVPEFLVEACELLRPHLHTEGLFRKCGSTTRIKALKVRLDAGERCLHMALPCDVATLVKLFLRSLPEPLISAELQGPLCQVQQQSREDDDQDSRTLLLTCLLPPSNSSVLRYFMSFLQEVVARCAQNKMDLANLAIIFVPNLFSGETSSQGGISKAEERLRTQVAVTQLLISRALEIGTIPEPLRDKIHAAVSDLESKGPCQRGQGEAAESRTAGRRRHRRSVSYMVNEALNKFRTCRTVCITPDLGMKQEPQGSPVLKISFGSKRKASEEVVAVTELSIKKRRSDLGITSSDPFDGNGGASFDQPADFTSVQGSSGTPTGKVQRKQSSSRKRSRRKSTIPASRSFSPSLTERKQTGHKSFNIFSGNSKDQPSSQPPHPLSAKGADPSGWFPLKKRRQEAGDLTMILPQRACLQSYKVQEDHGGSPSCSPSGNASARISFIPRAFAEVKSRRPAEARPYFEVLSSWPSGQDAGTPLGKRGWLAKMEALAETSRHGIALAMCHKALRRSLSWPEELSLRDATDESNFSPEEAPISPGEQEDLGPAEPAQPGMKDVISGMKQLRVQLACVAPAENLMAASSGDESYNLSPRLSPPKLEVLETGGNLTGQVSQTPAGQLAVNFQGAPVPSNEEPQISILTSPKSKSRRRFGRSVSHESGLPLQGGVSKGGESRPPPKNPLQQLKACGRQFFISHKHIRSSLAGLWVRKEGHGPPADPPDQQTSLLSEDDQLPHSCSPPNLAGEM</sequence>
<evidence type="ECO:0000259" key="2">
    <source>
        <dbReference type="PROSITE" id="PS50238"/>
    </source>
</evidence>